<organism evidence="1 2">
    <name type="scientific">Collimonas arenae</name>
    <dbReference type="NCBI Taxonomy" id="279058"/>
    <lineage>
        <taxon>Bacteria</taxon>
        <taxon>Pseudomonadati</taxon>
        <taxon>Pseudomonadota</taxon>
        <taxon>Betaproteobacteria</taxon>
        <taxon>Burkholderiales</taxon>
        <taxon>Oxalobacteraceae</taxon>
        <taxon>Collimonas</taxon>
    </lineage>
</organism>
<accession>A0A0A1FBE8</accession>
<evidence type="ECO:0000313" key="2">
    <source>
        <dbReference type="Proteomes" id="UP000030302"/>
    </source>
</evidence>
<protein>
    <submittedName>
        <fullName evidence="1">Uncharacterized protein</fullName>
    </submittedName>
</protein>
<dbReference type="RefSeq" id="WP_038486124.1">
    <property type="nucleotide sequence ID" value="NZ_CP009962.1"/>
</dbReference>
<keyword evidence="2" id="KW-1185">Reference proteome</keyword>
<sequence length="62" mass="6885">MNIPTIQRDAHLAAEAGRPITACPYTDELAVHHWRKAYADRMAEFTGESVVANLFARAWATA</sequence>
<dbReference type="AlphaFoldDB" id="A0A0A1FBE8"/>
<name>A0A0A1FBE8_9BURK</name>
<dbReference type="HOGENOM" id="CLU_2896322_0_0_4"/>
<proteinExistence type="predicted"/>
<dbReference type="EMBL" id="CP009962">
    <property type="protein sequence ID" value="AIY40162.1"/>
    <property type="molecule type" value="Genomic_DNA"/>
</dbReference>
<gene>
    <name evidence="1" type="ORF">LT85_1004</name>
</gene>
<evidence type="ECO:0000313" key="1">
    <source>
        <dbReference type="EMBL" id="AIY40162.1"/>
    </source>
</evidence>
<dbReference type="KEGG" id="care:LT85_1004"/>
<reference evidence="2" key="1">
    <citation type="journal article" date="2014" name="Soil Biol. Biochem.">
        <title>Structure and function of bacterial communities in ageing soils: Insights from the Mendocino ecological staircase.</title>
        <authorList>
            <person name="Uroz S."/>
            <person name="Tech J.J."/>
            <person name="Sawaya N.A."/>
            <person name="Frey-Klett P."/>
            <person name="Leveau J.H.J."/>
        </authorList>
    </citation>
    <scope>NUCLEOTIDE SEQUENCE [LARGE SCALE GENOMIC DNA]</scope>
    <source>
        <strain evidence="2">Cal35</strain>
    </source>
</reference>
<dbReference type="STRING" id="279058.LT85_1004"/>
<dbReference type="Proteomes" id="UP000030302">
    <property type="component" value="Chromosome"/>
</dbReference>